<dbReference type="GO" id="GO:0016020">
    <property type="term" value="C:membrane"/>
    <property type="evidence" value="ECO:0007669"/>
    <property type="project" value="TreeGrafter"/>
</dbReference>
<dbReference type="AlphaFoldDB" id="A0A101FVX1"/>
<dbReference type="PANTHER" id="PTHR43105:SF14">
    <property type="entry name" value="FORMATE DEHYDROGENASE H"/>
    <property type="match status" value="1"/>
</dbReference>
<reference evidence="5 6" key="2">
    <citation type="journal article" date="2015" name="MBio">
        <title>Genome-Resolved Metagenomic Analysis Reveals Roles for Candidate Phyla and Other Microbial Community Members in Biogeochemical Transformations in Oil Reservoirs.</title>
        <authorList>
            <person name="Hu P."/>
            <person name="Tom L."/>
            <person name="Singh A."/>
            <person name="Thomas B.C."/>
            <person name="Baker B.J."/>
            <person name="Piceno Y.M."/>
            <person name="Andersen G.L."/>
            <person name="Banfield J.F."/>
        </authorList>
    </citation>
    <scope>NUCLEOTIDE SEQUENCE [LARGE SCALE GENOMIC DNA]</scope>
    <source>
        <strain evidence="3">57_489</strain>
    </source>
</reference>
<evidence type="ECO:0000313" key="6">
    <source>
        <dbReference type="Proteomes" id="UP000057043"/>
    </source>
</evidence>
<gene>
    <name evidence="3" type="ORF">XD72_0312</name>
    <name evidence="4" type="ORF">XE07_0683</name>
</gene>
<dbReference type="Proteomes" id="UP000057043">
    <property type="component" value="Unassembled WGS sequence"/>
</dbReference>
<dbReference type="GO" id="GO:0015948">
    <property type="term" value="P:methanogenesis"/>
    <property type="evidence" value="ECO:0007669"/>
    <property type="project" value="InterPro"/>
</dbReference>
<evidence type="ECO:0000313" key="4">
    <source>
        <dbReference type="EMBL" id="KUK96911.1"/>
    </source>
</evidence>
<dbReference type="Gene3D" id="3.40.50.740">
    <property type="match status" value="2"/>
</dbReference>
<evidence type="ECO:0000259" key="2">
    <source>
        <dbReference type="Pfam" id="PF00384"/>
    </source>
</evidence>
<dbReference type="InterPro" id="IPR016457">
    <property type="entry name" value="Formylmethanofuran_DH_bsu"/>
</dbReference>
<dbReference type="GO" id="GO:0022904">
    <property type="term" value="P:respiratory electron transport chain"/>
    <property type="evidence" value="ECO:0007669"/>
    <property type="project" value="TreeGrafter"/>
</dbReference>
<dbReference type="Proteomes" id="UP000053961">
    <property type="component" value="Unassembled WGS sequence"/>
</dbReference>
<dbReference type="GO" id="GO:0003954">
    <property type="term" value="F:NADH dehydrogenase activity"/>
    <property type="evidence" value="ECO:0007669"/>
    <property type="project" value="TreeGrafter"/>
</dbReference>
<protein>
    <submittedName>
        <fullName evidence="3">Tungsten formylmethanofuran dehydrogenase, subunit B</fullName>
    </submittedName>
</protein>
<dbReference type="InterPro" id="IPR006656">
    <property type="entry name" value="Mopterin_OxRdtase"/>
</dbReference>
<accession>A0A101FVX1</accession>
<dbReference type="PANTHER" id="PTHR43105">
    <property type="entry name" value="RESPIRATORY NITRATE REDUCTASE"/>
    <property type="match status" value="1"/>
</dbReference>
<evidence type="ECO:0000313" key="3">
    <source>
        <dbReference type="EMBL" id="KUK45284.1"/>
    </source>
</evidence>
<dbReference type="EMBL" id="LGFT01000005">
    <property type="protein sequence ID" value="KUK45284.1"/>
    <property type="molecule type" value="Genomic_DNA"/>
</dbReference>
<dbReference type="GO" id="GO:0018493">
    <property type="term" value="F:formylmethanofuran dehydrogenase activity"/>
    <property type="evidence" value="ECO:0007669"/>
    <property type="project" value="InterPro"/>
</dbReference>
<proteinExistence type="predicted"/>
<evidence type="ECO:0000313" key="5">
    <source>
        <dbReference type="Proteomes" id="UP000053961"/>
    </source>
</evidence>
<dbReference type="PIRSF" id="PIRSF005646">
    <property type="entry name" value="FwdB"/>
    <property type="match status" value="1"/>
</dbReference>
<dbReference type="EMBL" id="LGHB01000006">
    <property type="protein sequence ID" value="KUK96911.1"/>
    <property type="molecule type" value="Genomic_DNA"/>
</dbReference>
<comment type="caution">
    <text evidence="3">The sequence shown here is derived from an EMBL/GenBank/DDBJ whole genome shotgun (WGS) entry which is preliminary data.</text>
</comment>
<keyword evidence="1" id="KW-0560">Oxidoreductase</keyword>
<dbReference type="NCBIfam" id="TIGR03129">
    <property type="entry name" value="one_C_dehyd_B"/>
    <property type="match status" value="1"/>
</dbReference>
<dbReference type="Pfam" id="PF00384">
    <property type="entry name" value="Molybdopterin"/>
    <property type="match status" value="1"/>
</dbReference>
<feature type="domain" description="Molybdopterin oxidoreductase" evidence="2">
    <location>
        <begin position="46"/>
        <end position="409"/>
    </location>
</feature>
<organism evidence="3 6">
    <name type="scientific">Methanothrix harundinacea</name>
    <dbReference type="NCBI Taxonomy" id="301375"/>
    <lineage>
        <taxon>Archaea</taxon>
        <taxon>Methanobacteriati</taxon>
        <taxon>Methanobacteriota</taxon>
        <taxon>Stenosarchaea group</taxon>
        <taxon>Methanomicrobia</taxon>
        <taxon>Methanotrichales</taxon>
        <taxon>Methanotrichaceae</taxon>
        <taxon>Methanothrix</taxon>
    </lineage>
</organism>
<evidence type="ECO:0000256" key="1">
    <source>
        <dbReference type="ARBA" id="ARBA00023002"/>
    </source>
</evidence>
<dbReference type="SUPFAM" id="SSF53706">
    <property type="entry name" value="Formate dehydrogenase/DMSO reductase, domains 1-3"/>
    <property type="match status" value="1"/>
</dbReference>
<dbReference type="Gene3D" id="3.40.228.10">
    <property type="entry name" value="Dimethylsulfoxide Reductase, domain 2"/>
    <property type="match status" value="2"/>
</dbReference>
<name>A0A101FVX1_9EURY</name>
<sequence length="430" mass="46725">MIVEDVLCPFCGCLCDDIKVEVEDDKIVGVKRACRLGSSKILGHERTKAPMVRVDGELVETTYEEAYDRTARILKGAKRPLLYGWCSTVCETHKKGILLAEEVGGVIDSTATVCHGPSIIGIEEKGLAGSTLGQIKNRADLIVFWGANPAEAHPRHTMRYSSNSSGMFTPEGRRGRKVIVVDVRETRTAKNADKFLLIRPGTDYEVISALRMIVADKGDLVPDYVAGVAKADLEEVAGIMKAAKFGALLFGLGMTHSRGRYKNVDNALSLVADLNGFTKFVVMAMRGHYNVAGFGQVSAWETGFPMSVDFSRGAPYFNPGETAACDLLARKEADAMMVVAADPASNFPRMTVEGMAEIPVIQIDPFPNPTTLLADVVIPSAVCGVEAEGTAYRMDGLSLRMKKVVDSPYPTDEEIIQNILDRVRRLGDDN</sequence>
<dbReference type="InterPro" id="IPR050123">
    <property type="entry name" value="Prok_molybdopt-oxidoreductase"/>
</dbReference>
<dbReference type="CDD" id="cd02761">
    <property type="entry name" value="MopB_FmdB-FwdB"/>
    <property type="match status" value="1"/>
</dbReference>
<reference evidence="4" key="1">
    <citation type="journal article" date="2015" name="MBio">
        <title>Genome-resolved metagenomic analysis reveals roles for candidate phyla and other microbial community members in biogeochemical transformations in oil reservoirs.</title>
        <authorList>
            <person name="Hu P."/>
            <person name="Tom L."/>
            <person name="Singh A."/>
            <person name="Thomas B.C."/>
            <person name="Baker B.J."/>
            <person name="Piceno Y.M."/>
            <person name="Andersen G.L."/>
            <person name="Banfield J.F."/>
        </authorList>
    </citation>
    <scope>NUCLEOTIDE SEQUENCE [LARGE SCALE GENOMIC DNA]</scope>
    <source>
        <strain evidence="4">56_747</strain>
    </source>
</reference>
<dbReference type="PATRIC" id="fig|301375.6.peg.1596"/>